<protein>
    <submittedName>
        <fullName evidence="5">Bromodomain-containing protein</fullName>
    </submittedName>
</protein>
<keyword evidence="1 2" id="KW-0103">Bromodomain</keyword>
<dbReference type="SUPFAM" id="SSF47370">
    <property type="entry name" value="Bromodomain"/>
    <property type="match status" value="1"/>
</dbReference>
<organism evidence="5 6">
    <name type="scientific">Rhizophagus irregularis</name>
    <dbReference type="NCBI Taxonomy" id="588596"/>
    <lineage>
        <taxon>Eukaryota</taxon>
        <taxon>Fungi</taxon>
        <taxon>Fungi incertae sedis</taxon>
        <taxon>Mucoromycota</taxon>
        <taxon>Glomeromycotina</taxon>
        <taxon>Glomeromycetes</taxon>
        <taxon>Glomerales</taxon>
        <taxon>Glomeraceae</taxon>
        <taxon>Rhizophagus</taxon>
    </lineage>
</organism>
<accession>A0A2N0PRP7</accession>
<dbReference type="VEuPathDB" id="FungiDB:FUN_005962"/>
<reference evidence="5 6" key="2">
    <citation type="submission" date="2017-09" db="EMBL/GenBank/DDBJ databases">
        <title>Extensive intraspecific genome diversity in a model arbuscular mycorrhizal fungus.</title>
        <authorList>
            <person name="Chen E.C."/>
            <person name="Morin E."/>
            <person name="Beaudet D."/>
            <person name="Noel J."/>
            <person name="Ndikumana S."/>
            <person name="Charron P."/>
            <person name="St-Onge C."/>
            <person name="Giorgi J."/>
            <person name="Grigoriev I.V."/>
            <person name="Roux C."/>
            <person name="Martin F.M."/>
            <person name="Corradi N."/>
        </authorList>
    </citation>
    <scope>NUCLEOTIDE SEQUENCE [LARGE SCALE GENOMIC DNA]</scope>
    <source>
        <strain evidence="5 6">A5</strain>
    </source>
</reference>
<dbReference type="PRINTS" id="PR00503">
    <property type="entry name" value="BROMODOMAIN"/>
</dbReference>
<dbReference type="PANTHER" id="PTHR45926">
    <property type="entry name" value="OSJNBA0053K19.4 PROTEIN"/>
    <property type="match status" value="1"/>
</dbReference>
<evidence type="ECO:0000256" key="1">
    <source>
        <dbReference type="ARBA" id="ARBA00023117"/>
    </source>
</evidence>
<comment type="caution">
    <text evidence="5">The sequence shown here is derived from an EMBL/GenBank/DDBJ whole genome shotgun (WGS) entry which is preliminary data.</text>
</comment>
<evidence type="ECO:0000256" key="2">
    <source>
        <dbReference type="PROSITE-ProRule" id="PRU00035"/>
    </source>
</evidence>
<dbReference type="PROSITE" id="PS50014">
    <property type="entry name" value="BROMODOMAIN_2"/>
    <property type="match status" value="1"/>
</dbReference>
<dbReference type="InterPro" id="IPR036427">
    <property type="entry name" value="Bromodomain-like_sf"/>
</dbReference>
<feature type="non-terminal residue" evidence="5">
    <location>
        <position position="1"/>
    </location>
</feature>
<dbReference type="EMBL" id="LLXJ01000458">
    <property type="protein sequence ID" value="PKC09465.1"/>
    <property type="molecule type" value="Genomic_DNA"/>
</dbReference>
<dbReference type="SMART" id="SM00297">
    <property type="entry name" value="BROMO"/>
    <property type="match status" value="1"/>
</dbReference>
<dbReference type="AlphaFoldDB" id="A0A2N0PRP7"/>
<feature type="region of interest" description="Disordered" evidence="3">
    <location>
        <begin position="74"/>
        <end position="96"/>
    </location>
</feature>
<evidence type="ECO:0000313" key="6">
    <source>
        <dbReference type="Proteomes" id="UP000232722"/>
    </source>
</evidence>
<evidence type="ECO:0000259" key="4">
    <source>
        <dbReference type="PROSITE" id="PS50014"/>
    </source>
</evidence>
<evidence type="ECO:0000313" key="5">
    <source>
        <dbReference type="EMBL" id="PKC09465.1"/>
    </source>
</evidence>
<evidence type="ECO:0000256" key="3">
    <source>
        <dbReference type="SAM" id="MobiDB-lite"/>
    </source>
</evidence>
<dbReference type="Pfam" id="PF00439">
    <property type="entry name" value="Bromodomain"/>
    <property type="match status" value="1"/>
</dbReference>
<reference evidence="5 6" key="1">
    <citation type="submission" date="2016-04" db="EMBL/GenBank/DDBJ databases">
        <title>Genome analyses suggest a sexual origin of heterokaryosis in a supposedly ancient asexual fungus.</title>
        <authorList>
            <person name="Ropars J."/>
            <person name="Sedzielewska K."/>
            <person name="Noel J."/>
            <person name="Charron P."/>
            <person name="Farinelli L."/>
            <person name="Marton T."/>
            <person name="Kruger M."/>
            <person name="Pelin A."/>
            <person name="Brachmann A."/>
            <person name="Corradi N."/>
        </authorList>
    </citation>
    <scope>NUCLEOTIDE SEQUENCE [LARGE SCALE GENOMIC DNA]</scope>
    <source>
        <strain evidence="5 6">A5</strain>
    </source>
</reference>
<gene>
    <name evidence="5" type="ORF">RhiirA5_289869</name>
</gene>
<dbReference type="Proteomes" id="UP000232722">
    <property type="component" value="Unassembled WGS sequence"/>
</dbReference>
<feature type="domain" description="Bromo" evidence="4">
    <location>
        <begin position="1"/>
        <end position="48"/>
    </location>
</feature>
<dbReference type="GO" id="GO:0006325">
    <property type="term" value="P:chromatin organization"/>
    <property type="evidence" value="ECO:0007669"/>
    <property type="project" value="UniProtKB-ARBA"/>
</dbReference>
<dbReference type="Gene3D" id="1.20.920.10">
    <property type="entry name" value="Bromodomain-like"/>
    <property type="match status" value="1"/>
</dbReference>
<dbReference type="InterPro" id="IPR001487">
    <property type="entry name" value="Bromodomain"/>
</dbReference>
<name>A0A2N0PRP7_9GLOM</name>
<proteinExistence type="predicted"/>
<sequence>VIKHPIDLFTINLKLKNNQYKSLKEFGKDVRLIFRNCYTYNNVESEIYHSGEVLESVFNKKWAKRIIQVNKQKGLDLKRARDDADDTDENSSTGKS</sequence>